<keyword evidence="2 9" id="KW-0813">Transport</keyword>
<organism evidence="11 12">
    <name type="scientific">Bordetella bronchiseptica 253</name>
    <dbReference type="NCBI Taxonomy" id="568707"/>
    <lineage>
        <taxon>Bacteria</taxon>
        <taxon>Pseudomonadati</taxon>
        <taxon>Pseudomonadota</taxon>
        <taxon>Betaproteobacteria</taxon>
        <taxon>Burkholderiales</taxon>
        <taxon>Alcaligenaceae</taxon>
        <taxon>Bordetella</taxon>
    </lineage>
</organism>
<dbReference type="Proteomes" id="UP000007564">
    <property type="component" value="Chromosome"/>
</dbReference>
<dbReference type="Gene3D" id="2.60.40.420">
    <property type="entry name" value="Cupredoxins - blue copper proteins"/>
    <property type="match status" value="1"/>
</dbReference>
<evidence type="ECO:0000256" key="7">
    <source>
        <dbReference type="ARBA" id="ARBA00023008"/>
    </source>
</evidence>
<dbReference type="InterPro" id="IPR028871">
    <property type="entry name" value="BlueCu_1_BS"/>
</dbReference>
<dbReference type="Pfam" id="PF00127">
    <property type="entry name" value="Copper-bind"/>
    <property type="match status" value="1"/>
</dbReference>
<dbReference type="FunFam" id="2.60.40.420:FF:000040">
    <property type="entry name" value="Azurin"/>
    <property type="match status" value="1"/>
</dbReference>
<evidence type="ECO:0000256" key="8">
    <source>
        <dbReference type="ARBA" id="ARBA00023157"/>
    </source>
</evidence>
<dbReference type="GO" id="GO:0005507">
    <property type="term" value="F:copper ion binding"/>
    <property type="evidence" value="ECO:0007669"/>
    <property type="project" value="UniProtKB-UniRule"/>
</dbReference>
<evidence type="ECO:0000256" key="5">
    <source>
        <dbReference type="ARBA" id="ARBA00022764"/>
    </source>
</evidence>
<keyword evidence="8" id="KW-1015">Disulfide bond</keyword>
<accession>A0A0C6PCT6</accession>
<evidence type="ECO:0000256" key="2">
    <source>
        <dbReference type="ARBA" id="ARBA00022448"/>
    </source>
</evidence>
<evidence type="ECO:0000313" key="11">
    <source>
        <dbReference type="EMBL" id="CCJ56473.1"/>
    </source>
</evidence>
<dbReference type="InterPro" id="IPR050845">
    <property type="entry name" value="Cu-binding_ET"/>
</dbReference>
<comment type="function">
    <text evidence="9">Transfers electrons from cytochrome c551 to cytochrome oxidase.</text>
</comment>
<gene>
    <name evidence="11" type="ORF">BN112_4559</name>
</gene>
<dbReference type="PANTHER" id="PTHR38439:SF2">
    <property type="entry name" value="OUTER MEMBRANE PROTEIN H.8"/>
    <property type="match status" value="1"/>
</dbReference>
<evidence type="ECO:0000313" key="12">
    <source>
        <dbReference type="Proteomes" id="UP000007564"/>
    </source>
</evidence>
<evidence type="ECO:0000256" key="1">
    <source>
        <dbReference type="ARBA" id="ARBA00004418"/>
    </source>
</evidence>
<dbReference type="OrthoDB" id="9814063at2"/>
<dbReference type="SUPFAM" id="SSF49503">
    <property type="entry name" value="Cupredoxins"/>
    <property type="match status" value="1"/>
</dbReference>
<dbReference type="GO" id="GO:0009055">
    <property type="term" value="F:electron transfer activity"/>
    <property type="evidence" value="ECO:0007669"/>
    <property type="project" value="InterPro"/>
</dbReference>
<feature type="chain" id="PRO_5006514501" description="Azurin" evidence="9">
    <location>
        <begin position="36"/>
        <end position="164"/>
    </location>
</feature>
<name>A0A0C6PCT6_BORBO</name>
<keyword evidence="6 9" id="KW-0249">Electron transport</keyword>
<keyword evidence="5 9" id="KW-0574">Periplasm</keyword>
<dbReference type="GeneID" id="69600785"/>
<dbReference type="KEGG" id="bbh:BN112_4559"/>
<evidence type="ECO:0000256" key="4">
    <source>
        <dbReference type="ARBA" id="ARBA00022729"/>
    </source>
</evidence>
<dbReference type="RefSeq" id="WP_003813974.1">
    <property type="nucleotide sequence ID" value="NC_019382.1"/>
</dbReference>
<reference evidence="11 12" key="1">
    <citation type="journal article" date="2012" name="BMC Genomics">
        <title>Comparative genomics of the classical Bordetella subspecies: the evolution and exchange of virulence-associated diversity amongst closely related pathogens.</title>
        <authorList>
            <person name="Park J."/>
            <person name="Zhang Y."/>
            <person name="Buboltz A.M."/>
            <person name="Zhang X."/>
            <person name="Schuster S.C."/>
            <person name="Ahuja U."/>
            <person name="Liu M."/>
            <person name="Miller J.F."/>
            <person name="Sebaihia M."/>
            <person name="Bentley S.D."/>
            <person name="Parkhill J."/>
            <person name="Harvill E.T."/>
        </authorList>
    </citation>
    <scope>NUCLEOTIDE SEQUENCE [LARGE SCALE GENOMIC DNA]</scope>
    <source>
        <strain evidence="11 12">253</strain>
    </source>
</reference>
<dbReference type="EMBL" id="HE965806">
    <property type="protein sequence ID" value="CCJ56473.1"/>
    <property type="molecule type" value="Genomic_DNA"/>
</dbReference>
<dbReference type="AlphaFoldDB" id="A0A0C6PCT6"/>
<evidence type="ECO:0000256" key="9">
    <source>
        <dbReference type="RuleBase" id="RU363017"/>
    </source>
</evidence>
<evidence type="ECO:0000256" key="3">
    <source>
        <dbReference type="ARBA" id="ARBA00022723"/>
    </source>
</evidence>
<keyword evidence="7 9" id="KW-0186">Copper</keyword>
<dbReference type="PANTHER" id="PTHR38439">
    <property type="entry name" value="AURACYANIN-B"/>
    <property type="match status" value="1"/>
</dbReference>
<comment type="subcellular location">
    <subcellularLocation>
        <location evidence="1 9">Periplasm</location>
    </subcellularLocation>
</comment>
<proteinExistence type="predicted"/>
<dbReference type="HOGENOM" id="CLU_112845_1_0_4"/>
<dbReference type="NCBIfam" id="TIGR02695">
    <property type="entry name" value="azurin"/>
    <property type="match status" value="1"/>
</dbReference>
<dbReference type="InterPro" id="IPR014068">
    <property type="entry name" value="Azurin"/>
</dbReference>
<sequence>MRGRASHNVLMEDVMFKQVLGGMALMAAFSAPVLAAECSVDIAGTDQMQFDKKAIEVSKSCKQFTVNLKHTGKLPRNVMGHNWVLTKTADMQAVEKDGIAAGLDNQYLKAGDTRVLAHTKVLGGGESDSVTFDVAKLAAGDDYTFFCSFPGHGALMKGTLKLVD</sequence>
<dbReference type="GO" id="GO:0042597">
    <property type="term" value="C:periplasmic space"/>
    <property type="evidence" value="ECO:0007669"/>
    <property type="project" value="UniProtKB-SubCell"/>
</dbReference>
<dbReference type="PROSITE" id="PS00196">
    <property type="entry name" value="COPPER_BLUE"/>
    <property type="match status" value="1"/>
</dbReference>
<evidence type="ECO:0000256" key="6">
    <source>
        <dbReference type="ARBA" id="ARBA00022982"/>
    </source>
</evidence>
<feature type="signal peptide" evidence="9">
    <location>
        <begin position="1"/>
        <end position="35"/>
    </location>
</feature>
<dbReference type="CDD" id="cd13922">
    <property type="entry name" value="Azurin"/>
    <property type="match status" value="1"/>
</dbReference>
<keyword evidence="4 9" id="KW-0732">Signal</keyword>
<protein>
    <recommendedName>
        <fullName evidence="9">Azurin</fullName>
    </recommendedName>
</protein>
<evidence type="ECO:0000259" key="10">
    <source>
        <dbReference type="Pfam" id="PF00127"/>
    </source>
</evidence>
<feature type="domain" description="Blue (type 1) copper" evidence="10">
    <location>
        <begin position="36"/>
        <end position="162"/>
    </location>
</feature>
<keyword evidence="3 9" id="KW-0479">Metal-binding</keyword>
<dbReference type="InterPro" id="IPR008972">
    <property type="entry name" value="Cupredoxin"/>
</dbReference>
<dbReference type="InterPro" id="IPR000923">
    <property type="entry name" value="BlueCu_1"/>
</dbReference>